<organism evidence="1 2">
    <name type="scientific">Bionectria ochroleuca</name>
    <name type="common">Gliocladium roseum</name>
    <dbReference type="NCBI Taxonomy" id="29856"/>
    <lineage>
        <taxon>Eukaryota</taxon>
        <taxon>Fungi</taxon>
        <taxon>Dikarya</taxon>
        <taxon>Ascomycota</taxon>
        <taxon>Pezizomycotina</taxon>
        <taxon>Sordariomycetes</taxon>
        <taxon>Hypocreomycetidae</taxon>
        <taxon>Hypocreales</taxon>
        <taxon>Bionectriaceae</taxon>
        <taxon>Clonostachys</taxon>
    </lineage>
</organism>
<dbReference type="SUPFAM" id="SSF52047">
    <property type="entry name" value="RNI-like"/>
    <property type="match status" value="1"/>
</dbReference>
<evidence type="ECO:0000313" key="1">
    <source>
        <dbReference type="EMBL" id="KAF9760397.1"/>
    </source>
</evidence>
<protein>
    <submittedName>
        <fullName evidence="1">Uncharacterized protein</fullName>
    </submittedName>
</protein>
<reference evidence="1" key="1">
    <citation type="submission" date="2020-10" db="EMBL/GenBank/DDBJ databases">
        <title>High-Quality Genome Resource of Clonostachys rosea strain S41 by Oxford Nanopore Long-Read Sequencing.</title>
        <authorList>
            <person name="Wang H."/>
        </authorList>
    </citation>
    <scope>NUCLEOTIDE SEQUENCE</scope>
    <source>
        <strain evidence="1">S41</strain>
    </source>
</reference>
<gene>
    <name evidence="1" type="ORF">IM811_002091</name>
</gene>
<proteinExistence type="predicted"/>
<name>A0A8H7NQH3_BIOOC</name>
<sequence>MIDNEGNSSARGGLSSFPREILSMICENLCSHCTSNIQDSKDLNWGNVPSALLALSRTCRVLRQIAQPITYHVLAYVPDYAHFPKFVRTLDERPDLAAQMRWLRQHTYECGGWNYDKAEEIALVKGVAKRLGMQRESDEDFESADEEDISLGKFCIELLIALAPNLEALQVYVENDGNYEGTKYYYTAERRRQIGLEAASLHRLKRLEFLTDDDWGVSANVPGIPVLLSLAPNLEHLSLYRCKGLSAEWEGEDEESGTIFRDGAGSSLRVVEFKGSALEGDGDTDSLISDIVSHAPHLECFSYQSQAAYLGEHIDVHFSARDFLKCLRPTRNSLKFLNIDLTEHSLHSGSGETMVPQVLQSFTVLETVKLDDTSFCRHRGNPEVPSTCLTDSLPANLKTLVLRLYEGTHAWADLERLAVESGKFPNLRRVQIENILRMHSDVAENVFPRQADEHCSVLYESFAEKSIDFAWSITIE</sequence>
<dbReference type="Proteomes" id="UP000616885">
    <property type="component" value="Unassembled WGS sequence"/>
</dbReference>
<comment type="caution">
    <text evidence="1">The sequence shown here is derived from an EMBL/GenBank/DDBJ whole genome shotgun (WGS) entry which is preliminary data.</text>
</comment>
<dbReference type="InterPro" id="IPR032675">
    <property type="entry name" value="LRR_dom_sf"/>
</dbReference>
<accession>A0A8H7NQH3</accession>
<dbReference type="EMBL" id="JADCTT010000001">
    <property type="protein sequence ID" value="KAF9760397.1"/>
    <property type="molecule type" value="Genomic_DNA"/>
</dbReference>
<evidence type="ECO:0000313" key="2">
    <source>
        <dbReference type="Proteomes" id="UP000616885"/>
    </source>
</evidence>
<dbReference type="Gene3D" id="3.80.10.10">
    <property type="entry name" value="Ribonuclease Inhibitor"/>
    <property type="match status" value="1"/>
</dbReference>
<dbReference type="AlphaFoldDB" id="A0A8H7NQH3"/>